<accession>A0A4Y2FU28</accession>
<dbReference type="OrthoDB" id="6420158at2759"/>
<dbReference type="EMBL" id="BGPR01001072">
    <property type="protein sequence ID" value="GBM44661.1"/>
    <property type="molecule type" value="Genomic_DNA"/>
</dbReference>
<keyword evidence="7" id="KW-1185">Reference proteome</keyword>
<proteinExistence type="predicted"/>
<evidence type="ECO:0000256" key="4">
    <source>
        <dbReference type="ARBA" id="ARBA00022833"/>
    </source>
</evidence>
<evidence type="ECO:0000313" key="6">
    <source>
        <dbReference type="EMBL" id="GBM44661.1"/>
    </source>
</evidence>
<keyword evidence="2" id="KW-0479">Metal-binding</keyword>
<evidence type="ECO:0000313" key="7">
    <source>
        <dbReference type="Proteomes" id="UP000499080"/>
    </source>
</evidence>
<keyword evidence="4" id="KW-0862">Zinc</keyword>
<evidence type="ECO:0000256" key="5">
    <source>
        <dbReference type="ARBA" id="ARBA00023242"/>
    </source>
</evidence>
<reference evidence="6 7" key="1">
    <citation type="journal article" date="2019" name="Sci. Rep.">
        <title>Orb-weaving spider Araneus ventricosus genome elucidates the spidroin gene catalogue.</title>
        <authorList>
            <person name="Kono N."/>
            <person name="Nakamura H."/>
            <person name="Ohtoshi R."/>
            <person name="Moran D.A.P."/>
            <person name="Shinohara A."/>
            <person name="Yoshida Y."/>
            <person name="Fujiwara M."/>
            <person name="Mori M."/>
            <person name="Tomita M."/>
            <person name="Arakawa K."/>
        </authorList>
    </citation>
    <scope>NUCLEOTIDE SEQUENCE [LARGE SCALE GENOMIC DNA]</scope>
</reference>
<evidence type="ECO:0000256" key="1">
    <source>
        <dbReference type="ARBA" id="ARBA00004123"/>
    </source>
</evidence>
<evidence type="ECO:0000256" key="3">
    <source>
        <dbReference type="ARBA" id="ARBA00022771"/>
    </source>
</evidence>
<dbReference type="PANTHER" id="PTHR46481">
    <property type="entry name" value="ZINC FINGER BED DOMAIN-CONTAINING PROTEIN 4"/>
    <property type="match status" value="1"/>
</dbReference>
<protein>
    <submittedName>
        <fullName evidence="6">Uncharacterized protein</fullName>
    </submittedName>
</protein>
<evidence type="ECO:0000256" key="2">
    <source>
        <dbReference type="ARBA" id="ARBA00022723"/>
    </source>
</evidence>
<sequence length="181" mass="20523">MKLFTKAFQPFRIVDEGFRAFVQVLNPSYTLPSRKTIAQTFLPAAYDEAMHKLKEVYSGSEIGSVTLTADCWTSSNGDSFMAVTSHYLNFDMELNSNVLECFLFTESHTSENLATELKKVAEEWNIKDKIVLCVSDNAANITKAIKEILQWRYFGCLAHTINLAVKNSLEVHENVKDLIKK</sequence>
<keyword evidence="3" id="KW-0863">Zinc-finger</keyword>
<comment type="subcellular location">
    <subcellularLocation>
        <location evidence="1">Nucleus</location>
    </subcellularLocation>
</comment>
<organism evidence="6 7">
    <name type="scientific">Araneus ventricosus</name>
    <name type="common">Orbweaver spider</name>
    <name type="synonym">Epeira ventricosa</name>
    <dbReference type="NCBI Taxonomy" id="182803"/>
    <lineage>
        <taxon>Eukaryota</taxon>
        <taxon>Metazoa</taxon>
        <taxon>Ecdysozoa</taxon>
        <taxon>Arthropoda</taxon>
        <taxon>Chelicerata</taxon>
        <taxon>Arachnida</taxon>
        <taxon>Araneae</taxon>
        <taxon>Araneomorphae</taxon>
        <taxon>Entelegynae</taxon>
        <taxon>Araneoidea</taxon>
        <taxon>Araneidae</taxon>
        <taxon>Araneus</taxon>
    </lineage>
</organism>
<dbReference type="SUPFAM" id="SSF140996">
    <property type="entry name" value="Hermes dimerisation domain"/>
    <property type="match status" value="1"/>
</dbReference>
<dbReference type="GO" id="GO:0005634">
    <property type="term" value="C:nucleus"/>
    <property type="evidence" value="ECO:0007669"/>
    <property type="project" value="UniProtKB-SubCell"/>
</dbReference>
<dbReference type="InterPro" id="IPR012337">
    <property type="entry name" value="RNaseH-like_sf"/>
</dbReference>
<name>A0A4Y2FU28_ARAVE</name>
<keyword evidence="5" id="KW-0539">Nucleus</keyword>
<gene>
    <name evidence="6" type="ORF">AVEN_214191_1</name>
</gene>
<dbReference type="SUPFAM" id="SSF53098">
    <property type="entry name" value="Ribonuclease H-like"/>
    <property type="match status" value="1"/>
</dbReference>
<dbReference type="PANTHER" id="PTHR46481:SF10">
    <property type="entry name" value="ZINC FINGER BED DOMAIN-CONTAINING PROTEIN 39"/>
    <property type="match status" value="1"/>
</dbReference>
<dbReference type="GO" id="GO:0008270">
    <property type="term" value="F:zinc ion binding"/>
    <property type="evidence" value="ECO:0007669"/>
    <property type="project" value="UniProtKB-KW"/>
</dbReference>
<dbReference type="Proteomes" id="UP000499080">
    <property type="component" value="Unassembled WGS sequence"/>
</dbReference>
<comment type="caution">
    <text evidence="6">The sequence shown here is derived from an EMBL/GenBank/DDBJ whole genome shotgun (WGS) entry which is preliminary data.</text>
</comment>
<dbReference type="AlphaFoldDB" id="A0A4Y2FU28"/>
<dbReference type="InterPro" id="IPR052035">
    <property type="entry name" value="ZnF_BED_domain_contain"/>
</dbReference>